<protein>
    <submittedName>
        <fullName evidence="1">Uncharacterized protein</fullName>
    </submittedName>
</protein>
<reference evidence="1" key="1">
    <citation type="journal article" date="2019" name="bioRxiv">
        <title>The Genome of the Zebra Mussel, Dreissena polymorpha: A Resource for Invasive Species Research.</title>
        <authorList>
            <person name="McCartney M.A."/>
            <person name="Auch B."/>
            <person name="Kono T."/>
            <person name="Mallez S."/>
            <person name="Zhang Y."/>
            <person name="Obille A."/>
            <person name="Becker A."/>
            <person name="Abrahante J.E."/>
            <person name="Garbe J."/>
            <person name="Badalamenti J.P."/>
            <person name="Herman A."/>
            <person name="Mangelson H."/>
            <person name="Liachko I."/>
            <person name="Sullivan S."/>
            <person name="Sone E.D."/>
            <person name="Koren S."/>
            <person name="Silverstein K.A.T."/>
            <person name="Beckman K.B."/>
            <person name="Gohl D.M."/>
        </authorList>
    </citation>
    <scope>NUCLEOTIDE SEQUENCE</scope>
    <source>
        <strain evidence="1">Duluth1</strain>
        <tissue evidence="1">Whole animal</tissue>
    </source>
</reference>
<sequence length="54" mass="6238">MHMDDQGINTAVPEPIRQLHGSTNPYAAIVTEQHDRYTVHVPDRAVYDPCWDLY</sequence>
<accession>A0A9D4B7J3</accession>
<evidence type="ECO:0000313" key="1">
    <source>
        <dbReference type="EMBL" id="KAH3692160.1"/>
    </source>
</evidence>
<organism evidence="1 2">
    <name type="scientific">Dreissena polymorpha</name>
    <name type="common">Zebra mussel</name>
    <name type="synonym">Mytilus polymorpha</name>
    <dbReference type="NCBI Taxonomy" id="45954"/>
    <lineage>
        <taxon>Eukaryota</taxon>
        <taxon>Metazoa</taxon>
        <taxon>Spiralia</taxon>
        <taxon>Lophotrochozoa</taxon>
        <taxon>Mollusca</taxon>
        <taxon>Bivalvia</taxon>
        <taxon>Autobranchia</taxon>
        <taxon>Heteroconchia</taxon>
        <taxon>Euheterodonta</taxon>
        <taxon>Imparidentia</taxon>
        <taxon>Neoheterodontei</taxon>
        <taxon>Myida</taxon>
        <taxon>Dreissenoidea</taxon>
        <taxon>Dreissenidae</taxon>
        <taxon>Dreissena</taxon>
    </lineage>
</organism>
<dbReference type="EMBL" id="JAIWYP010000025">
    <property type="protein sequence ID" value="KAH3692160.1"/>
    <property type="molecule type" value="Genomic_DNA"/>
</dbReference>
<name>A0A9D4B7J3_DREPO</name>
<dbReference type="AlphaFoldDB" id="A0A9D4B7J3"/>
<reference evidence="1" key="2">
    <citation type="submission" date="2020-11" db="EMBL/GenBank/DDBJ databases">
        <authorList>
            <person name="McCartney M.A."/>
            <person name="Auch B."/>
            <person name="Kono T."/>
            <person name="Mallez S."/>
            <person name="Becker A."/>
            <person name="Gohl D.M."/>
            <person name="Silverstein K.A.T."/>
            <person name="Koren S."/>
            <person name="Bechman K.B."/>
            <person name="Herman A."/>
            <person name="Abrahante J.E."/>
            <person name="Garbe J."/>
        </authorList>
    </citation>
    <scope>NUCLEOTIDE SEQUENCE</scope>
    <source>
        <strain evidence="1">Duluth1</strain>
        <tissue evidence="1">Whole animal</tissue>
    </source>
</reference>
<keyword evidence="2" id="KW-1185">Reference proteome</keyword>
<evidence type="ECO:0000313" key="2">
    <source>
        <dbReference type="Proteomes" id="UP000828390"/>
    </source>
</evidence>
<dbReference type="Proteomes" id="UP000828390">
    <property type="component" value="Unassembled WGS sequence"/>
</dbReference>
<gene>
    <name evidence="1" type="ORF">DPMN_193972</name>
</gene>
<comment type="caution">
    <text evidence="1">The sequence shown here is derived from an EMBL/GenBank/DDBJ whole genome shotgun (WGS) entry which is preliminary data.</text>
</comment>
<proteinExistence type="predicted"/>